<dbReference type="Proteomes" id="UP001150538">
    <property type="component" value="Unassembled WGS sequence"/>
</dbReference>
<evidence type="ECO:0000256" key="2">
    <source>
        <dbReference type="SAM" id="Phobius"/>
    </source>
</evidence>
<gene>
    <name evidence="3" type="ORF">H4219_003065</name>
</gene>
<feature type="region of interest" description="Disordered" evidence="1">
    <location>
        <begin position="254"/>
        <end position="274"/>
    </location>
</feature>
<feature type="compositionally biased region" description="Polar residues" evidence="1">
    <location>
        <begin position="161"/>
        <end position="181"/>
    </location>
</feature>
<evidence type="ECO:0000313" key="3">
    <source>
        <dbReference type="EMBL" id="KAJ1917698.1"/>
    </source>
</evidence>
<accession>A0A9W8A2D9</accession>
<protein>
    <submittedName>
        <fullName evidence="3">Uncharacterized protein</fullName>
    </submittedName>
</protein>
<proteinExistence type="predicted"/>
<evidence type="ECO:0000313" key="4">
    <source>
        <dbReference type="Proteomes" id="UP001150538"/>
    </source>
</evidence>
<keyword evidence="2" id="KW-0812">Transmembrane</keyword>
<feature type="transmembrane region" description="Helical" evidence="2">
    <location>
        <begin position="414"/>
        <end position="432"/>
    </location>
</feature>
<comment type="caution">
    <text evidence="3">The sequence shown here is derived from an EMBL/GenBank/DDBJ whole genome shotgun (WGS) entry which is preliminary data.</text>
</comment>
<dbReference type="AlphaFoldDB" id="A0A9W8A2D9"/>
<name>A0A9W8A2D9_9FUNG</name>
<feature type="region of interest" description="Disordered" evidence="1">
    <location>
        <begin position="347"/>
        <end position="389"/>
    </location>
</feature>
<evidence type="ECO:0000256" key="1">
    <source>
        <dbReference type="SAM" id="MobiDB-lite"/>
    </source>
</evidence>
<keyword evidence="2" id="KW-0472">Membrane</keyword>
<dbReference type="EMBL" id="JANBPU010000064">
    <property type="protein sequence ID" value="KAJ1917698.1"/>
    <property type="molecule type" value="Genomic_DNA"/>
</dbReference>
<keyword evidence="2" id="KW-1133">Transmembrane helix</keyword>
<feature type="compositionally biased region" description="Basic and acidic residues" evidence="1">
    <location>
        <begin position="254"/>
        <end position="264"/>
    </location>
</feature>
<sequence length="443" mass="48933">MSSYPSDGAQFYYHQPHFSRQAEDHACPEHYNGQQTQSHYPQVFIAKPYTDATPHHSAYHYEIPGGNTAYPTESVLVSRDIPTYYNAPNLGPEYQQQQPHITYHHQGPYNTNHYYSNNNGYPTQHYLQHMPYLPSHVQYQYPYNYDSQNSSTTFGDGIASAETTNNYRDTNEAQEPNSNDNGLELAKERDSDKPPSLESFGVKPSVKKPLVDMQGATTGGGAQKKPEKKNSPWPAVVDLIAAIFSSEAMMKAIDHRDASKEKDTASGGSSGIGGAGLKAKSVAMSIVKRLLFVTCMRFVINKIFNRRHTNRSSLTDYDGGGDDDSDGMFGGFSRILRSVLGESSSFNPLERGIKNKNEPDNNAGSRDVSSHNEYDSDAEEDSPSDTGRNIIQKLGSKINALTSGYGNSVIKPNAIIAVVIAIAAIIILKKVVSKAKQKRLTYR</sequence>
<feature type="region of interest" description="Disordered" evidence="1">
    <location>
        <begin position="152"/>
        <end position="231"/>
    </location>
</feature>
<organism evidence="3 4">
    <name type="scientific">Mycoemilia scoparia</name>
    <dbReference type="NCBI Taxonomy" id="417184"/>
    <lineage>
        <taxon>Eukaryota</taxon>
        <taxon>Fungi</taxon>
        <taxon>Fungi incertae sedis</taxon>
        <taxon>Zoopagomycota</taxon>
        <taxon>Kickxellomycotina</taxon>
        <taxon>Kickxellomycetes</taxon>
        <taxon>Kickxellales</taxon>
        <taxon>Kickxellaceae</taxon>
        <taxon>Mycoemilia</taxon>
    </lineage>
</organism>
<keyword evidence="4" id="KW-1185">Reference proteome</keyword>
<reference evidence="3" key="1">
    <citation type="submission" date="2022-07" db="EMBL/GenBank/DDBJ databases">
        <title>Phylogenomic reconstructions and comparative analyses of Kickxellomycotina fungi.</title>
        <authorList>
            <person name="Reynolds N.K."/>
            <person name="Stajich J.E."/>
            <person name="Barry K."/>
            <person name="Grigoriev I.V."/>
            <person name="Crous P."/>
            <person name="Smith M.E."/>
        </authorList>
    </citation>
    <scope>NUCLEOTIDE SEQUENCE</scope>
    <source>
        <strain evidence="3">NBRC 100468</strain>
    </source>
</reference>
<feature type="compositionally biased region" description="Basic and acidic residues" evidence="1">
    <location>
        <begin position="185"/>
        <end position="195"/>
    </location>
</feature>